<dbReference type="AlphaFoldDB" id="A0A1N6XHY6"/>
<dbReference type="Gene3D" id="3.40.50.720">
    <property type="entry name" value="NAD(P)-binding Rossmann-like Domain"/>
    <property type="match status" value="1"/>
</dbReference>
<dbReference type="InterPro" id="IPR013328">
    <property type="entry name" value="6PGD_dom2"/>
</dbReference>
<name>A0A1N6XHY6_9FIRM</name>
<evidence type="ECO:0000259" key="5">
    <source>
        <dbReference type="Pfam" id="PF03446"/>
    </source>
</evidence>
<evidence type="ECO:0000256" key="1">
    <source>
        <dbReference type="ARBA" id="ARBA00009080"/>
    </source>
</evidence>
<dbReference type="InterPro" id="IPR006115">
    <property type="entry name" value="6PGDH_NADP-bd"/>
</dbReference>
<organism evidence="7 8">
    <name type="scientific">Halanaerobium kushneri</name>
    <dbReference type="NCBI Taxonomy" id="56779"/>
    <lineage>
        <taxon>Bacteria</taxon>
        <taxon>Bacillati</taxon>
        <taxon>Bacillota</taxon>
        <taxon>Clostridia</taxon>
        <taxon>Halanaerobiales</taxon>
        <taxon>Halanaerobiaceae</taxon>
        <taxon>Halanaerobium</taxon>
    </lineage>
</organism>
<evidence type="ECO:0000256" key="3">
    <source>
        <dbReference type="ARBA" id="ARBA00023027"/>
    </source>
</evidence>
<dbReference type="InterPro" id="IPR008927">
    <property type="entry name" value="6-PGluconate_DH-like_C_sf"/>
</dbReference>
<dbReference type="PANTHER" id="PTHR22981:SF7">
    <property type="entry name" value="3-HYDROXYISOBUTYRATE DEHYDROGENASE, MITOCHONDRIAL"/>
    <property type="match status" value="1"/>
</dbReference>
<dbReference type="GO" id="GO:0050661">
    <property type="term" value="F:NADP binding"/>
    <property type="evidence" value="ECO:0007669"/>
    <property type="project" value="InterPro"/>
</dbReference>
<dbReference type="InterPro" id="IPR036291">
    <property type="entry name" value="NAD(P)-bd_dom_sf"/>
</dbReference>
<evidence type="ECO:0000256" key="2">
    <source>
        <dbReference type="ARBA" id="ARBA00023002"/>
    </source>
</evidence>
<dbReference type="EMBL" id="FTNC01000011">
    <property type="protein sequence ID" value="SIR01968.1"/>
    <property type="molecule type" value="Genomic_DNA"/>
</dbReference>
<reference evidence="8" key="1">
    <citation type="submission" date="2017-01" db="EMBL/GenBank/DDBJ databases">
        <authorList>
            <person name="Varghese N."/>
            <person name="Submissions S."/>
        </authorList>
    </citation>
    <scope>NUCLEOTIDE SEQUENCE [LARGE SCALE GENOMIC DNA]</scope>
    <source>
        <strain evidence="8">ATCC 700103</strain>
    </source>
</reference>
<sequence length="287" mass="31558">MKTIGFIGLGIMGESMCENLIKKRDEDVIVYDIVEKKVEQMVELGAKAAKSNSEVAAKSDIIISMVPKSEHVKAVYEDIKDELTEAKLWIDMSTIKPSVSKELAEKVKARGAYMVDSPVVKSKSAAVSGTLGIYFGGKKEIFEKVKEILLTMGENIIYLGDNGSGLVMKICHNMLVGQIQNGVNEMLTMAEKAEINIDDFTKAISYGGGQNFYLDAKAQSIKERDFTTAFSVENMNKDVGIAKTIKENMSLHLPGIDLVKNVYDEAMDLGYAGEDFSATIKVIENRN</sequence>
<evidence type="ECO:0000313" key="7">
    <source>
        <dbReference type="EMBL" id="SIR01968.1"/>
    </source>
</evidence>
<dbReference type="PIRSF" id="PIRSF000103">
    <property type="entry name" value="HIBADH"/>
    <property type="match status" value="1"/>
</dbReference>
<dbReference type="GO" id="GO:0051287">
    <property type="term" value="F:NAD binding"/>
    <property type="evidence" value="ECO:0007669"/>
    <property type="project" value="InterPro"/>
</dbReference>
<keyword evidence="3" id="KW-0520">NAD</keyword>
<evidence type="ECO:0000256" key="4">
    <source>
        <dbReference type="PIRSR" id="PIRSR000103-1"/>
    </source>
</evidence>
<dbReference type="Gene3D" id="1.10.1040.10">
    <property type="entry name" value="N-(1-d-carboxylethyl)-l-norvaline Dehydrogenase, domain 2"/>
    <property type="match status" value="1"/>
</dbReference>
<dbReference type="PANTHER" id="PTHR22981">
    <property type="entry name" value="3-HYDROXYISOBUTYRATE DEHYDROGENASE-RELATED"/>
    <property type="match status" value="1"/>
</dbReference>
<protein>
    <submittedName>
        <fullName evidence="7">3-hydroxyisobutyrate dehydrogenase</fullName>
    </submittedName>
</protein>
<dbReference type="InterPro" id="IPR029154">
    <property type="entry name" value="HIBADH-like_NADP-bd"/>
</dbReference>
<dbReference type="STRING" id="56779.SAMN05421834_11197"/>
<dbReference type="SUPFAM" id="SSF51735">
    <property type="entry name" value="NAD(P)-binding Rossmann-fold domains"/>
    <property type="match status" value="1"/>
</dbReference>
<dbReference type="GO" id="GO:0016616">
    <property type="term" value="F:oxidoreductase activity, acting on the CH-OH group of donors, NAD or NADP as acceptor"/>
    <property type="evidence" value="ECO:0007669"/>
    <property type="project" value="TreeGrafter"/>
</dbReference>
<feature type="domain" description="3-hydroxyisobutyrate dehydrogenase-like NAD-binding" evidence="6">
    <location>
        <begin position="163"/>
        <end position="283"/>
    </location>
</feature>
<dbReference type="RefSeq" id="WP_076545158.1">
    <property type="nucleotide sequence ID" value="NZ_FTNC01000011.1"/>
</dbReference>
<evidence type="ECO:0000313" key="8">
    <source>
        <dbReference type="Proteomes" id="UP000185669"/>
    </source>
</evidence>
<feature type="active site" evidence="4">
    <location>
        <position position="169"/>
    </location>
</feature>
<dbReference type="Pfam" id="PF03446">
    <property type="entry name" value="NAD_binding_2"/>
    <property type="match status" value="1"/>
</dbReference>
<dbReference type="Pfam" id="PF14833">
    <property type="entry name" value="NAD_binding_11"/>
    <property type="match status" value="1"/>
</dbReference>
<evidence type="ECO:0000259" key="6">
    <source>
        <dbReference type="Pfam" id="PF14833"/>
    </source>
</evidence>
<feature type="domain" description="6-phosphogluconate dehydrogenase NADP-binding" evidence="5">
    <location>
        <begin position="3"/>
        <end position="160"/>
    </location>
</feature>
<dbReference type="InterPro" id="IPR015815">
    <property type="entry name" value="HIBADH-related"/>
</dbReference>
<proteinExistence type="inferred from homology"/>
<keyword evidence="2" id="KW-0560">Oxidoreductase</keyword>
<dbReference type="OrthoDB" id="9786703at2"/>
<gene>
    <name evidence="7" type="ORF">SAMN05421834_11197</name>
</gene>
<accession>A0A1N6XHY6</accession>
<dbReference type="Proteomes" id="UP000185669">
    <property type="component" value="Unassembled WGS sequence"/>
</dbReference>
<comment type="similarity">
    <text evidence="1">Belongs to the HIBADH-related family.</text>
</comment>
<dbReference type="SUPFAM" id="SSF48179">
    <property type="entry name" value="6-phosphogluconate dehydrogenase C-terminal domain-like"/>
    <property type="match status" value="1"/>
</dbReference>
<keyword evidence="8" id="KW-1185">Reference proteome</keyword>